<evidence type="ECO:0000313" key="4">
    <source>
        <dbReference type="Proteomes" id="UP000000466"/>
    </source>
</evidence>
<dbReference type="InterPro" id="IPR021136">
    <property type="entry name" value="Flagellar_hook_control-like_C"/>
</dbReference>
<dbReference type="Pfam" id="PF02120">
    <property type="entry name" value="Flg_hook"/>
    <property type="match status" value="1"/>
</dbReference>
<dbReference type="EMBL" id="CP003746">
    <property type="protein sequence ID" value="AFU97693.1"/>
    <property type="molecule type" value="Genomic_DNA"/>
</dbReference>
<dbReference type="Proteomes" id="UP000000466">
    <property type="component" value="Chromosome"/>
</dbReference>
<dbReference type="RefSeq" id="WP_015045866.1">
    <property type="nucleotide sequence ID" value="NC_018868.3"/>
</dbReference>
<name>K4KIB1_SIMAS</name>
<accession>K4KIB1</accession>
<feature type="compositionally biased region" description="Basic and acidic residues" evidence="1">
    <location>
        <begin position="76"/>
        <end position="108"/>
    </location>
</feature>
<dbReference type="CDD" id="cd17470">
    <property type="entry name" value="T3SS_Flik_C"/>
    <property type="match status" value="1"/>
</dbReference>
<keyword evidence="3" id="KW-0966">Cell projection</keyword>
<dbReference type="Gene3D" id="3.30.750.140">
    <property type="match status" value="1"/>
</dbReference>
<dbReference type="eggNOG" id="COG3144">
    <property type="taxonomic scope" value="Bacteria"/>
</dbReference>
<evidence type="ECO:0000256" key="1">
    <source>
        <dbReference type="SAM" id="MobiDB-lite"/>
    </source>
</evidence>
<dbReference type="InterPro" id="IPR038610">
    <property type="entry name" value="FliK-like_C_sf"/>
</dbReference>
<keyword evidence="4" id="KW-1185">Reference proteome</keyword>
<dbReference type="InterPro" id="IPR052563">
    <property type="entry name" value="FliK"/>
</dbReference>
<dbReference type="HOGENOM" id="CLU_574771_0_0_6"/>
<dbReference type="PANTHER" id="PTHR37533">
    <property type="entry name" value="FLAGELLAR HOOK-LENGTH CONTROL PROTEIN"/>
    <property type="match status" value="1"/>
</dbReference>
<feature type="compositionally biased region" description="Basic and acidic residues" evidence="1">
    <location>
        <begin position="52"/>
        <end position="68"/>
    </location>
</feature>
<feature type="region of interest" description="Disordered" evidence="1">
    <location>
        <begin position="17"/>
        <end position="125"/>
    </location>
</feature>
<evidence type="ECO:0000313" key="3">
    <source>
        <dbReference type="EMBL" id="AFU97693.1"/>
    </source>
</evidence>
<sequence>MQQDLTSVTAGISLFLTMGSKPERGSAPDDGFRSSLRTETDRLNRSAATAPDQKHAQQEVRPKQDDVQRNAAVQQDRVDTSARADSEHESATAVDAREQETSLSDDRPVPVSDTASTEPAVAEDVGSAEGVEAGILLVPVETPMAGGTDTLLPMQSGQPLNPQAGVLAAAAASLAQPIGPTAGMQRITPLADGTLSLIPQTDKVGTTGFAAQQNQTGNLQTQLLASNISADGDADVKTSVDELLVQREVSKTTVPAPMLKTGDLSGQHSQMNPTALLQGLVSGERLLQERFSALGQGRESGAAGPLLKTPSVEGASGLPGSVAVNTAQAGAATARSSLTVPFHQPNWGQGVGEKVVWMVSQKLRFAEIQLDPPELGPLQVKVSVVNDQVSVSFTSQHAPVREALDSQAIRLREILESQGLNLVDVDVSDQQQADQRGQRSYAGDVDGETAQGELAADDQHNTVSYVSPNLVDHFV</sequence>
<feature type="compositionally biased region" description="Basic and acidic residues" evidence="1">
    <location>
        <begin position="21"/>
        <end position="44"/>
    </location>
</feature>
<dbReference type="AlphaFoldDB" id="K4KIB1"/>
<proteinExistence type="predicted"/>
<protein>
    <submittedName>
        <fullName evidence="3">Flagellar hook-length control protein FliK</fullName>
    </submittedName>
</protein>
<dbReference type="KEGG" id="saga:M5M_02370"/>
<dbReference type="OrthoDB" id="1792985at2"/>
<reference evidence="3 4" key="1">
    <citation type="journal article" date="2013" name="Genome Announc.">
        <title>Complete genome sequence of Simiduia agarivorans SA1(T), a marine bacterium able to degrade a variety of polysaccharides.</title>
        <authorList>
            <person name="Lin S.Y."/>
            <person name="Shieh W.Y."/>
            <person name="Chen J.S."/>
            <person name="Tang S.L."/>
        </authorList>
    </citation>
    <scope>NUCLEOTIDE SEQUENCE [LARGE SCALE GENOMIC DNA]</scope>
    <source>
        <strain evidence="4">DSM 21679 / JCM 13881 / BCRC 17597 / SA1</strain>
    </source>
</reference>
<keyword evidence="3" id="KW-0282">Flagellum</keyword>
<feature type="domain" description="Flagellar hook-length control protein-like C-terminal" evidence="2">
    <location>
        <begin position="353"/>
        <end position="435"/>
    </location>
</feature>
<keyword evidence="3" id="KW-0969">Cilium</keyword>
<evidence type="ECO:0000259" key="2">
    <source>
        <dbReference type="Pfam" id="PF02120"/>
    </source>
</evidence>
<gene>
    <name evidence="3" type="ordered locus">M5M_02370</name>
</gene>
<dbReference type="PANTHER" id="PTHR37533:SF2">
    <property type="entry name" value="FLAGELLAR HOOK-LENGTH CONTROL PROTEIN"/>
    <property type="match status" value="1"/>
</dbReference>
<organism evidence="3 4">
    <name type="scientific">Simiduia agarivorans (strain DSM 21679 / JCM 13881 / BCRC 17597 / SA1)</name>
    <dbReference type="NCBI Taxonomy" id="1117647"/>
    <lineage>
        <taxon>Bacteria</taxon>
        <taxon>Pseudomonadati</taxon>
        <taxon>Pseudomonadota</taxon>
        <taxon>Gammaproteobacteria</taxon>
        <taxon>Cellvibrionales</taxon>
        <taxon>Cellvibrionaceae</taxon>
        <taxon>Simiduia</taxon>
    </lineage>
</organism>
<dbReference type="STRING" id="1117647.M5M_02370"/>